<dbReference type="Proteomes" id="UP000622547">
    <property type="component" value="Unassembled WGS sequence"/>
</dbReference>
<keyword evidence="2" id="KW-1133">Transmembrane helix</keyword>
<dbReference type="PROSITE" id="PS50106">
    <property type="entry name" value="PDZ"/>
    <property type="match status" value="1"/>
</dbReference>
<dbReference type="CDD" id="cd06779">
    <property type="entry name" value="cpPDZ_Deg_HtrA-like"/>
    <property type="match status" value="1"/>
</dbReference>
<sequence length="1406" mass="149056">MTPFPPWRLAQLARTIDTVFITPVPYRILNYLRSWAFDGLALAPVAAAAIWWARRPEDLPEPTVAAQISDEPFLLSHHMAQYFPTVIAVLSFAALLRAFRSGSAPGVLLHRAAVATTLGWSLLVVVVVVGGGLVLIFLPGGAVVRFAPAIVACGWAVVVRRLVYGRVRLRVPTGAGFLPPRRALLRRRDRRVIRSCNSAERNDADAVARAWAGFGDAIAAVQDPRLRAWCVAREVDYALRINALSDAERILMASRGDPSGEMPAVLAATGLFRQAIGLDAAAHEAFAEAARESGGGPARLRTLLLETASPEQRATATASWGFATRAGLVWRRQYAAVGLDLLTRVQPFRGTDPGTALDLAFAVHELTIALGERSMYADMSVEEARALQLVGAMALEIVGEIHQADGRSGDAVTAFVDAANRYNRQFHRSGRAAALLAATSAALRLNNGSRRGEANALFHLTRGLRDLEFDRGLLEQRANRIGLLRDSRDLYSAVLSALARDVVFYRDEAAATALWLMESIRRNALAAAIRRGFRHDEDRDLADLLTEHDVEEAQAYAADGPSRSPAAPPTWILSERLARLRGEIGDRLSATAVAALDRTPIDVGDLHDRLGARVALTYSCHEVDGGWHITTALTAKGRTRLSDVVLRDHEEADNPLRHPAGLLRALAGTDSADSTRAHRLFPMNDPGWRDLAEALLPPDLDEVMSETTATAGECVLLIVPDGPTAAVPFAGLRLPDGTALTERATIVFVPNLALVDPPATLGAASPGRSPAIVTHVGPTRFGAELAGLAAGERPLVPNGRPAAPRIIDTATRAELIVAIGATPQADLVAISDHGEVRGRPIDHFVHLRDRTTLSAAGAIRLRWPKTVVLGSCWSTRLTMETGDEPMGLVTACLLGGATSVVGGQAPIANRAASSTLARVALAAAFGEHPATALRAAVDDQRAGARDQWPPAAVWASLTVWSTSPPVPSRAVALEEAAAWPDRIGDRDPQDGLTRWSEQITMQSLLGSHEHPDDGPPPATGAMAPPPRPSGLTPAVLDGLLLSSVLLGRLVRKLARFGASVLVLALLAITIALRTDYNAPHTQDLLATSQPYLIAQVSVPGSPAPVNAVLLGSLRDFYTPPKVTGFWNSLRQVVVDGNRGPARLADQYAFALPSDGLPGRTGTSATLRYRGREVGATVDCAGLLSPFACIAVARLPGGLGPDGGLWESVVLTPEAPGPLLDSVYVLHDGSSPRVDQARAAGVESPEGATGPLLVVANPEADETNKVLTPVVLGGRDRLLPMLGLSYNVTRADWTRIVPTDFFIAYARAAAGREAGPPPGSVAYAGLSTAASSDGRVVVREVRPGYAADIAGIRAGDVIVAVDGARITSATEVTSLIQASRPGRTVVVDLSRDGSSVSVQCVLDYLPL</sequence>
<keyword evidence="2" id="KW-0812">Transmembrane</keyword>
<dbReference type="EMBL" id="BOOP01000005">
    <property type="protein sequence ID" value="GII36685.1"/>
    <property type="molecule type" value="Genomic_DNA"/>
</dbReference>
<evidence type="ECO:0000259" key="3">
    <source>
        <dbReference type="PROSITE" id="PS50106"/>
    </source>
</evidence>
<gene>
    <name evidence="4" type="ORF">Pph01_16880</name>
</gene>
<evidence type="ECO:0000313" key="4">
    <source>
        <dbReference type="EMBL" id="GII36685.1"/>
    </source>
</evidence>
<dbReference type="Gene3D" id="2.30.42.10">
    <property type="match status" value="1"/>
</dbReference>
<feature type="compositionally biased region" description="Pro residues" evidence="1">
    <location>
        <begin position="1014"/>
        <end position="1028"/>
    </location>
</feature>
<feature type="transmembrane region" description="Helical" evidence="2">
    <location>
        <begin position="112"/>
        <end position="137"/>
    </location>
</feature>
<proteinExistence type="predicted"/>
<accession>A0A8J3U1U0</accession>
<dbReference type="Pfam" id="PF13180">
    <property type="entry name" value="PDZ_2"/>
    <property type="match status" value="1"/>
</dbReference>
<evidence type="ECO:0000256" key="1">
    <source>
        <dbReference type="SAM" id="MobiDB-lite"/>
    </source>
</evidence>
<dbReference type="InterPro" id="IPR036034">
    <property type="entry name" value="PDZ_sf"/>
</dbReference>
<dbReference type="SMART" id="SM00228">
    <property type="entry name" value="PDZ"/>
    <property type="match status" value="1"/>
</dbReference>
<feature type="domain" description="PDZ" evidence="3">
    <location>
        <begin position="1301"/>
        <end position="1392"/>
    </location>
</feature>
<reference evidence="4 5" key="1">
    <citation type="submission" date="2021-01" db="EMBL/GenBank/DDBJ databases">
        <title>Whole genome shotgun sequence of Planotetraspora phitsanulokensis NBRC 104273.</title>
        <authorList>
            <person name="Komaki H."/>
            <person name="Tamura T."/>
        </authorList>
    </citation>
    <scope>NUCLEOTIDE SEQUENCE [LARGE SCALE GENOMIC DNA]</scope>
    <source>
        <strain evidence="4 5">NBRC 104273</strain>
    </source>
</reference>
<feature type="region of interest" description="Disordered" evidence="1">
    <location>
        <begin position="1005"/>
        <end position="1029"/>
    </location>
</feature>
<keyword evidence="5" id="KW-1185">Reference proteome</keyword>
<evidence type="ECO:0000256" key="2">
    <source>
        <dbReference type="SAM" id="Phobius"/>
    </source>
</evidence>
<organism evidence="4 5">
    <name type="scientific">Planotetraspora phitsanulokensis</name>
    <dbReference type="NCBI Taxonomy" id="575192"/>
    <lineage>
        <taxon>Bacteria</taxon>
        <taxon>Bacillati</taxon>
        <taxon>Actinomycetota</taxon>
        <taxon>Actinomycetes</taxon>
        <taxon>Streptosporangiales</taxon>
        <taxon>Streptosporangiaceae</taxon>
        <taxon>Planotetraspora</taxon>
    </lineage>
</organism>
<dbReference type="Pfam" id="PF12770">
    <property type="entry name" value="CHAT"/>
    <property type="match status" value="1"/>
</dbReference>
<protein>
    <recommendedName>
        <fullName evidence="3">PDZ domain-containing protein</fullName>
    </recommendedName>
</protein>
<name>A0A8J3U1U0_9ACTN</name>
<feature type="transmembrane region" description="Helical" evidence="2">
    <location>
        <begin position="35"/>
        <end position="53"/>
    </location>
</feature>
<evidence type="ECO:0000313" key="5">
    <source>
        <dbReference type="Proteomes" id="UP000622547"/>
    </source>
</evidence>
<feature type="transmembrane region" description="Helical" evidence="2">
    <location>
        <begin position="82"/>
        <end position="100"/>
    </location>
</feature>
<dbReference type="InterPro" id="IPR024983">
    <property type="entry name" value="CHAT_dom"/>
</dbReference>
<dbReference type="SUPFAM" id="SSF50156">
    <property type="entry name" value="PDZ domain-like"/>
    <property type="match status" value="1"/>
</dbReference>
<dbReference type="InterPro" id="IPR001478">
    <property type="entry name" value="PDZ"/>
</dbReference>
<comment type="caution">
    <text evidence="4">The sequence shown here is derived from an EMBL/GenBank/DDBJ whole genome shotgun (WGS) entry which is preliminary data.</text>
</comment>
<dbReference type="RefSeq" id="WP_204072405.1">
    <property type="nucleotide sequence ID" value="NZ_BAABHI010000020.1"/>
</dbReference>
<keyword evidence="2" id="KW-0472">Membrane</keyword>